<dbReference type="RefSeq" id="WP_082275668.1">
    <property type="nucleotide sequence ID" value="NZ_LWCM01000140.1"/>
</dbReference>
<dbReference type="Proteomes" id="UP000192335">
    <property type="component" value="Unassembled WGS sequence"/>
</dbReference>
<dbReference type="OrthoDB" id="9771966at2"/>
<dbReference type="InterPro" id="IPR002591">
    <property type="entry name" value="Phosphodiest/P_Trfase"/>
</dbReference>
<evidence type="ECO:0000313" key="1">
    <source>
        <dbReference type="EMBL" id="ORC09833.1"/>
    </source>
</evidence>
<dbReference type="Gene3D" id="3.40.720.10">
    <property type="entry name" value="Alkaline Phosphatase, subunit A"/>
    <property type="match status" value="1"/>
</dbReference>
<reference evidence="1 3" key="1">
    <citation type="submission" date="2017-02" db="EMBL/GenBank/DDBJ databases">
        <title>Mycobacterium kansasii genomes.</title>
        <authorList>
            <person name="Borowka P."/>
            <person name="Strapagiel D."/>
            <person name="Marciniak B."/>
            <person name="Lach J."/>
            <person name="Bakula Z."/>
            <person name="Van Ingen J."/>
            <person name="Safianowska A."/>
            <person name="Brzostek A."/>
            <person name="Dziadek J."/>
            <person name="Jagielski T."/>
        </authorList>
    </citation>
    <scope>NUCLEOTIDE SEQUENCE [LARGE SCALE GENOMIC DNA]</scope>
    <source>
        <strain evidence="1 3">12MK</strain>
    </source>
</reference>
<sequence length="474" mass="51957">MTRRVLLVNVVGLTQPLLRQMPNLAALAAQGAMRQLAPVFPAVTCSVQSSMVTGLMPNQHGIVGNGWYFRDLGEVLLWRQSNKLVAGEKVWETAAGRFDGYTSANVGWWYAMNASNDVIVTPRPVYHQDGRKSPDCYVVPSDLHDILTDKLGVFPLFQYWGPTADITSSRWLVDASLEILQRYSPTLLTAYIPHLDYDFQRYGPRSPQAITAAADVDAALAPLLAAVAEHDMTTIVVSEYGIAPAERPVDINRQLRREGYLNVYTQQGREYLDPWTSRAFAVADHQAAHVYVRDPSDIARVAGLVAALDGVDQVMDRNAQQRLAIDHPRAGELVAVAEPGAWFTYYYWLDDARAPEFAPCVDIHRKPGYDPAELLMNPDDRTVKAKAAAALAKKALGLRYTMGVIALNGRHVGGTHGRLPDGDEDTPLIITSSPDLLPDQAAPLPVTAVRDVVLKAHGRRARSGRAAGPSANPR</sequence>
<dbReference type="InterPro" id="IPR017850">
    <property type="entry name" value="Alkaline_phosphatase_core_sf"/>
</dbReference>
<accession>A0A8E2IWQ3</accession>
<dbReference type="GeneID" id="66601226"/>
<evidence type="ECO:0000313" key="4">
    <source>
        <dbReference type="Proteomes" id="UP000271464"/>
    </source>
</evidence>
<evidence type="ECO:0000313" key="3">
    <source>
        <dbReference type="Proteomes" id="UP000192335"/>
    </source>
</evidence>
<dbReference type="SUPFAM" id="SSF53649">
    <property type="entry name" value="Alkaline phosphatase-like"/>
    <property type="match status" value="1"/>
</dbReference>
<dbReference type="AlphaFoldDB" id="A0A8E2IWQ3"/>
<dbReference type="EMBL" id="UPHM01000056">
    <property type="protein sequence ID" value="VAZ93539.1"/>
    <property type="molecule type" value="Genomic_DNA"/>
</dbReference>
<reference evidence="2 4" key="2">
    <citation type="submission" date="2018-09" db="EMBL/GenBank/DDBJ databases">
        <authorList>
            <person name="Tagini F."/>
        </authorList>
    </citation>
    <scope>NUCLEOTIDE SEQUENCE [LARGE SCALE GENOMIC DNA]</scope>
    <source>
        <strain evidence="2 4">MK4</strain>
    </source>
</reference>
<gene>
    <name evidence="1" type="ORF">B4U45_27775</name>
    <name evidence="2" type="ORF">LAUMK4_02486</name>
</gene>
<dbReference type="Proteomes" id="UP000271464">
    <property type="component" value="Unassembled WGS sequence"/>
</dbReference>
<proteinExistence type="predicted"/>
<name>A0A8E2IWQ3_9MYCO</name>
<organism evidence="1 3">
    <name type="scientific">Mycobacterium persicum</name>
    <dbReference type="NCBI Taxonomy" id="1487726"/>
    <lineage>
        <taxon>Bacteria</taxon>
        <taxon>Bacillati</taxon>
        <taxon>Actinomycetota</taxon>
        <taxon>Actinomycetes</taxon>
        <taxon>Mycobacteriales</taxon>
        <taxon>Mycobacteriaceae</taxon>
        <taxon>Mycobacterium</taxon>
    </lineage>
</organism>
<dbReference type="PANTHER" id="PTHR10151:SF120">
    <property type="entry name" value="BIS(5'-ADENOSYL)-TRIPHOSPHATASE"/>
    <property type="match status" value="1"/>
</dbReference>
<dbReference type="EMBL" id="MWQA01000001">
    <property type="protein sequence ID" value="ORC09833.1"/>
    <property type="molecule type" value="Genomic_DNA"/>
</dbReference>
<protein>
    <submittedName>
        <fullName evidence="1">Alkaline phosphatase family protein</fullName>
    </submittedName>
</protein>
<keyword evidence="4" id="KW-1185">Reference proteome</keyword>
<dbReference type="PANTHER" id="PTHR10151">
    <property type="entry name" value="ECTONUCLEOTIDE PYROPHOSPHATASE/PHOSPHODIESTERASE"/>
    <property type="match status" value="1"/>
</dbReference>
<dbReference type="Pfam" id="PF01663">
    <property type="entry name" value="Phosphodiest"/>
    <property type="match status" value="1"/>
</dbReference>
<evidence type="ECO:0000313" key="2">
    <source>
        <dbReference type="EMBL" id="VAZ93539.1"/>
    </source>
</evidence>
<dbReference type="GO" id="GO:0016787">
    <property type="term" value="F:hydrolase activity"/>
    <property type="evidence" value="ECO:0007669"/>
    <property type="project" value="UniProtKB-ARBA"/>
</dbReference>
<comment type="caution">
    <text evidence="1">The sequence shown here is derived from an EMBL/GenBank/DDBJ whole genome shotgun (WGS) entry which is preliminary data.</text>
</comment>